<dbReference type="Proteomes" id="UP000013783">
    <property type="component" value="Unassembled WGS sequence"/>
</dbReference>
<dbReference type="InterPro" id="IPR012861">
    <property type="entry name" value="DUF1634"/>
</dbReference>
<evidence type="ECO:0000313" key="4">
    <source>
        <dbReference type="Proteomes" id="UP000013783"/>
    </source>
</evidence>
<gene>
    <name evidence="3" type="ORF">I585_02369</name>
    <name evidence="2" type="ORF">UAI_03187</name>
</gene>
<feature type="transmembrane region" description="Helical" evidence="1">
    <location>
        <begin position="96"/>
        <end position="117"/>
    </location>
</feature>
<evidence type="ECO:0000256" key="1">
    <source>
        <dbReference type="SAM" id="Phobius"/>
    </source>
</evidence>
<dbReference type="Pfam" id="PF07843">
    <property type="entry name" value="DUF1634"/>
    <property type="match status" value="1"/>
</dbReference>
<organism evidence="2 4">
    <name type="scientific">Enterococcus malodoratus ATCC 43197</name>
    <dbReference type="NCBI Taxonomy" id="1158601"/>
    <lineage>
        <taxon>Bacteria</taxon>
        <taxon>Bacillati</taxon>
        <taxon>Bacillota</taxon>
        <taxon>Bacilli</taxon>
        <taxon>Lactobacillales</taxon>
        <taxon>Enterococcaceae</taxon>
        <taxon>Enterococcus</taxon>
    </lineage>
</organism>
<evidence type="ECO:0008006" key="6">
    <source>
        <dbReference type="Google" id="ProtNLM"/>
    </source>
</evidence>
<dbReference type="Proteomes" id="UP000014148">
    <property type="component" value="Unassembled WGS sequence"/>
</dbReference>
<proteinExistence type="predicted"/>
<keyword evidence="1" id="KW-1133">Transmembrane helix</keyword>
<feature type="transmembrane region" description="Helical" evidence="1">
    <location>
        <begin position="65"/>
        <end position="89"/>
    </location>
</feature>
<feature type="transmembrane region" description="Helical" evidence="1">
    <location>
        <begin position="18"/>
        <end position="40"/>
    </location>
</feature>
<name>R2QV80_9ENTE</name>
<dbReference type="EMBL" id="AJAK01000020">
    <property type="protein sequence ID" value="EOH75385.1"/>
    <property type="molecule type" value="Genomic_DNA"/>
</dbReference>
<keyword evidence="1" id="KW-0472">Membrane</keyword>
<accession>R2QV80</accession>
<dbReference type="AlphaFoldDB" id="R2QV80"/>
<protein>
    <recommendedName>
        <fullName evidence="6">DUF1634 domain-containing protein</fullName>
    </recommendedName>
</protein>
<sequence>MEDKEKAEILKIERSIGYILRIGVIVSATIILIGMILLFFQPSTAQAPNSLPLIFQGLMQLDGQAFIMLGLFCLILTPVLRVVVSIFAFAKEKDYLYVAITIIVLVILIIGMSLGLVEK</sequence>
<dbReference type="eggNOG" id="COG4272">
    <property type="taxonomic scope" value="Bacteria"/>
</dbReference>
<dbReference type="STRING" id="71451.RV07_GL001444"/>
<dbReference type="GeneID" id="79784744"/>
<evidence type="ECO:0000313" key="3">
    <source>
        <dbReference type="EMBL" id="EOT66848.1"/>
    </source>
</evidence>
<dbReference type="OrthoDB" id="1682804at2"/>
<keyword evidence="5" id="KW-1185">Reference proteome</keyword>
<dbReference type="EMBL" id="ASWA01000003">
    <property type="protein sequence ID" value="EOT66848.1"/>
    <property type="molecule type" value="Genomic_DNA"/>
</dbReference>
<evidence type="ECO:0000313" key="5">
    <source>
        <dbReference type="Proteomes" id="UP000014148"/>
    </source>
</evidence>
<evidence type="ECO:0000313" key="2">
    <source>
        <dbReference type="EMBL" id="EOH75385.1"/>
    </source>
</evidence>
<dbReference type="PATRIC" id="fig|1158601.3.peg.3158"/>
<comment type="caution">
    <text evidence="2">The sequence shown here is derived from an EMBL/GenBank/DDBJ whole genome shotgun (WGS) entry which is preliminary data.</text>
</comment>
<keyword evidence="1" id="KW-0812">Transmembrane</keyword>
<dbReference type="RefSeq" id="WP_010741987.1">
    <property type="nucleotide sequence ID" value="NZ_KB946251.1"/>
</dbReference>
<reference evidence="2 4" key="1">
    <citation type="submission" date="2013-02" db="EMBL/GenBank/DDBJ databases">
        <title>The Genome Sequence of Enterococcus malodoratus ATCC_43197.</title>
        <authorList>
            <consortium name="The Broad Institute Genome Sequencing Platform"/>
            <consortium name="The Broad Institute Genome Sequencing Center for Infectious Disease"/>
            <person name="Earl A.M."/>
            <person name="Gilmore M.S."/>
            <person name="Lebreton F."/>
            <person name="Walker B."/>
            <person name="Young S.K."/>
            <person name="Zeng Q."/>
            <person name="Gargeya S."/>
            <person name="Fitzgerald M."/>
            <person name="Haas B."/>
            <person name="Abouelleil A."/>
            <person name="Alvarado L."/>
            <person name="Arachchi H.M."/>
            <person name="Berlin A.M."/>
            <person name="Chapman S.B."/>
            <person name="Dewar J."/>
            <person name="Goldberg J."/>
            <person name="Griggs A."/>
            <person name="Gujja S."/>
            <person name="Hansen M."/>
            <person name="Howarth C."/>
            <person name="Imamovic A."/>
            <person name="Larimer J."/>
            <person name="McCowan C."/>
            <person name="Murphy C."/>
            <person name="Neiman D."/>
            <person name="Pearson M."/>
            <person name="Priest M."/>
            <person name="Roberts A."/>
            <person name="Saif S."/>
            <person name="Shea T."/>
            <person name="Sisk P."/>
            <person name="Sykes S."/>
            <person name="Wortman J."/>
            <person name="Nusbaum C."/>
            <person name="Birren B."/>
        </authorList>
    </citation>
    <scope>NUCLEOTIDE SEQUENCE [LARGE SCALE GENOMIC DNA]</scope>
    <source>
        <strain evidence="2 4">ATCC 43197</strain>
    </source>
</reference>
<reference evidence="3 5" key="2">
    <citation type="submission" date="2013-03" db="EMBL/GenBank/DDBJ databases">
        <title>The Genome Sequence of Enterococcus malodoratus ATCC_43197 (PacBio/Illumina hybrid assembly).</title>
        <authorList>
            <consortium name="The Broad Institute Genomics Platform"/>
            <consortium name="The Broad Institute Genome Sequencing Center for Infectious Disease"/>
            <person name="Earl A."/>
            <person name="Russ C."/>
            <person name="Gilmore M."/>
            <person name="Surin D."/>
            <person name="Walker B."/>
            <person name="Young S."/>
            <person name="Zeng Q."/>
            <person name="Gargeya S."/>
            <person name="Fitzgerald M."/>
            <person name="Haas B."/>
            <person name="Abouelleil A."/>
            <person name="Allen A.W."/>
            <person name="Alvarado L."/>
            <person name="Arachchi H.M."/>
            <person name="Berlin A.M."/>
            <person name="Chapman S.B."/>
            <person name="Gainer-Dewar J."/>
            <person name="Goldberg J."/>
            <person name="Griggs A."/>
            <person name="Gujja S."/>
            <person name="Hansen M."/>
            <person name="Howarth C."/>
            <person name="Imamovic A."/>
            <person name="Ireland A."/>
            <person name="Larimer J."/>
            <person name="McCowan C."/>
            <person name="Murphy C."/>
            <person name="Pearson M."/>
            <person name="Poon T.W."/>
            <person name="Priest M."/>
            <person name="Roberts A."/>
            <person name="Saif S."/>
            <person name="Shea T."/>
            <person name="Sisk P."/>
            <person name="Sykes S."/>
            <person name="Wortman J."/>
            <person name="Nusbaum C."/>
            <person name="Birren B."/>
        </authorList>
    </citation>
    <scope>NUCLEOTIDE SEQUENCE [LARGE SCALE GENOMIC DNA]</scope>
    <source>
        <strain evidence="3 5">ATCC 43197</strain>
    </source>
</reference>